<dbReference type="EMBL" id="NWUO01000001">
    <property type="protein sequence ID" value="PNS13493.1"/>
    <property type="molecule type" value="Genomic_DNA"/>
</dbReference>
<dbReference type="Pfam" id="PF04443">
    <property type="entry name" value="LuxE"/>
    <property type="match status" value="1"/>
</dbReference>
<protein>
    <submittedName>
        <fullName evidence="2">Acyl-protein synthase</fullName>
    </submittedName>
</protein>
<dbReference type="AlphaFoldDB" id="A0A2K1QEP6"/>
<dbReference type="GO" id="GO:0047474">
    <property type="term" value="F:long-chain fatty acid--protein ligase activity"/>
    <property type="evidence" value="ECO:0007669"/>
    <property type="project" value="InterPro"/>
</dbReference>
<dbReference type="RefSeq" id="WP_103058043.1">
    <property type="nucleotide sequence ID" value="NZ_BSOF01000028.1"/>
</dbReference>
<sequence length="375" mass="42599">MTVISGVDALCAIEHPYQTGANVDQLFDTAMREIVAWHVVNTPGYSQWLAHHGIKPDVSNITTWSQLPPVFANYFKKNLLLSQSGQAALELTSSGTTGQKSRMRYDERSISAAQGMVDRIFRYYGWENTDKPCNYLLLSYEPADVITLGTSYTDQFLCKYAPVKRAVYALRHTGKGHEFDLFGVIRALQEFAEEGAPVRIFGFPAFMWFVLERMREMQLPPLKLHSDSLVFFGGGWKTHADKEIPKSELYARLTGQLGIWDSRCRDGYGAVEHCVPYVECSHHRFHLPVYARAWIRDTRTFEVRDYGQRGFLQFVSPYITSCPAHSIVMSDLAVLHCADECECELQTDWFELLGRASNHQARSCALAASELIQEK</sequence>
<dbReference type="SUPFAM" id="SSF56801">
    <property type="entry name" value="Acetyl-CoA synthetase-like"/>
    <property type="match status" value="1"/>
</dbReference>
<dbReference type="GO" id="GO:0008218">
    <property type="term" value="P:bioluminescence"/>
    <property type="evidence" value="ECO:0007669"/>
    <property type="project" value="InterPro"/>
</dbReference>
<comment type="caution">
    <text evidence="2">The sequence shown here is derived from an EMBL/GenBank/DDBJ whole genome shotgun (WGS) entry which is preliminary data.</text>
</comment>
<evidence type="ECO:0000313" key="3">
    <source>
        <dbReference type="Proteomes" id="UP000236345"/>
    </source>
</evidence>
<dbReference type="InterPro" id="IPR007534">
    <property type="entry name" value="LuxE"/>
</dbReference>
<accession>A0A2K1QEP6</accession>
<dbReference type="Gene3D" id="3.40.50.12780">
    <property type="entry name" value="N-terminal domain of ligase-like"/>
    <property type="match status" value="1"/>
</dbReference>
<gene>
    <name evidence="2" type="ORF">COO59_01390</name>
</gene>
<name>A0A2K1QEP6_9GAMM</name>
<evidence type="ECO:0000259" key="1">
    <source>
        <dbReference type="Pfam" id="PF04443"/>
    </source>
</evidence>
<dbReference type="InterPro" id="IPR042099">
    <property type="entry name" value="ANL_N_sf"/>
</dbReference>
<dbReference type="InterPro" id="IPR016671">
    <property type="entry name" value="LuxE_bac"/>
</dbReference>
<dbReference type="OrthoDB" id="6761572at2"/>
<reference evidence="3" key="1">
    <citation type="submission" date="2017-09" db="EMBL/GenBank/DDBJ databases">
        <authorList>
            <person name="Palmer M."/>
            <person name="Steenkamp E.T."/>
            <person name="Coetzee M.P."/>
            <person name="Avontuur J.R."/>
            <person name="Van Zyl E."/>
            <person name="Chan W.-Y."/>
            <person name="Blom J."/>
            <person name="Venter S.N."/>
        </authorList>
    </citation>
    <scope>NUCLEOTIDE SEQUENCE [LARGE SCALE GENOMIC DNA]</scope>
    <source>
        <strain evidence="3">QC88-366</strain>
    </source>
</reference>
<dbReference type="PIRSF" id="PIRSF016580">
    <property type="entry name" value="Acyl-protein_synthetase_LuxE"/>
    <property type="match status" value="1"/>
</dbReference>
<evidence type="ECO:0000313" key="2">
    <source>
        <dbReference type="EMBL" id="PNS13493.1"/>
    </source>
</evidence>
<dbReference type="Proteomes" id="UP000236345">
    <property type="component" value="Unassembled WGS sequence"/>
</dbReference>
<feature type="domain" description="Acyl-protein synthetase LuxE" evidence="1">
    <location>
        <begin position="24"/>
        <end position="370"/>
    </location>
</feature>
<proteinExistence type="predicted"/>
<keyword evidence="3" id="KW-1185">Reference proteome</keyword>
<organism evidence="2 3">
    <name type="scientific">Mixta theicola</name>
    <dbReference type="NCBI Taxonomy" id="1458355"/>
    <lineage>
        <taxon>Bacteria</taxon>
        <taxon>Pseudomonadati</taxon>
        <taxon>Pseudomonadota</taxon>
        <taxon>Gammaproteobacteria</taxon>
        <taxon>Enterobacterales</taxon>
        <taxon>Erwiniaceae</taxon>
        <taxon>Mixta</taxon>
    </lineage>
</organism>